<dbReference type="Proteomes" id="UP000076744">
    <property type="component" value="Unassembled WGS sequence"/>
</dbReference>
<evidence type="ECO:0000256" key="1">
    <source>
        <dbReference type="SAM" id="MobiDB-lite"/>
    </source>
</evidence>
<keyword evidence="2" id="KW-0812">Transmembrane</keyword>
<protein>
    <submittedName>
        <fullName evidence="3">Galactose oxidase/kelch, beta-propeller</fullName>
    </submittedName>
</protein>
<feature type="transmembrane region" description="Helical" evidence="2">
    <location>
        <begin position="426"/>
        <end position="450"/>
    </location>
</feature>
<evidence type="ECO:0000313" key="3">
    <source>
        <dbReference type="EMBL" id="OAA60839.1"/>
    </source>
</evidence>
<dbReference type="STRING" id="1081104.A0A167TQE5"/>
<organism evidence="3 4">
    <name type="scientific">Cordyceps fumosorosea (strain ARSEF 2679)</name>
    <name type="common">Isaria fumosorosea</name>
    <dbReference type="NCBI Taxonomy" id="1081104"/>
    <lineage>
        <taxon>Eukaryota</taxon>
        <taxon>Fungi</taxon>
        <taxon>Dikarya</taxon>
        <taxon>Ascomycota</taxon>
        <taxon>Pezizomycotina</taxon>
        <taxon>Sordariomycetes</taxon>
        <taxon>Hypocreomycetidae</taxon>
        <taxon>Hypocreales</taxon>
        <taxon>Cordycipitaceae</taxon>
        <taxon>Cordyceps</taxon>
    </lineage>
</organism>
<keyword evidence="4" id="KW-1185">Reference proteome</keyword>
<keyword evidence="2" id="KW-1133">Transmembrane helix</keyword>
<dbReference type="InterPro" id="IPR011043">
    <property type="entry name" value="Gal_Oxase/kelch_b-propeller"/>
</dbReference>
<feature type="region of interest" description="Disordered" evidence="1">
    <location>
        <begin position="625"/>
        <end position="683"/>
    </location>
</feature>
<evidence type="ECO:0000256" key="2">
    <source>
        <dbReference type="SAM" id="Phobius"/>
    </source>
</evidence>
<keyword evidence="2" id="KW-0472">Membrane</keyword>
<dbReference type="PANTHER" id="PTHR23244">
    <property type="entry name" value="KELCH REPEAT DOMAIN"/>
    <property type="match status" value="1"/>
</dbReference>
<dbReference type="AlphaFoldDB" id="A0A167TQE5"/>
<dbReference type="InterPro" id="IPR015915">
    <property type="entry name" value="Kelch-typ_b-propeller"/>
</dbReference>
<dbReference type="OrthoDB" id="10251809at2759"/>
<feature type="compositionally biased region" description="Polar residues" evidence="1">
    <location>
        <begin position="625"/>
        <end position="634"/>
    </location>
</feature>
<evidence type="ECO:0000313" key="4">
    <source>
        <dbReference type="Proteomes" id="UP000076744"/>
    </source>
</evidence>
<dbReference type="RefSeq" id="XP_018703510.1">
    <property type="nucleotide sequence ID" value="XM_018849483.1"/>
</dbReference>
<dbReference type="Gene3D" id="2.120.10.80">
    <property type="entry name" value="Kelch-type beta propeller"/>
    <property type="match status" value="1"/>
</dbReference>
<dbReference type="GeneID" id="30022170"/>
<accession>A0A167TQE5</accession>
<feature type="region of interest" description="Disordered" evidence="1">
    <location>
        <begin position="486"/>
        <end position="530"/>
    </location>
</feature>
<dbReference type="SUPFAM" id="SSF50965">
    <property type="entry name" value="Galactose oxidase, central domain"/>
    <property type="match status" value="1"/>
</dbReference>
<comment type="caution">
    <text evidence="3">The sequence shown here is derived from an EMBL/GenBank/DDBJ whole genome shotgun (WGS) entry which is preliminary data.</text>
</comment>
<dbReference type="PANTHER" id="PTHR23244:SF471">
    <property type="entry name" value="GUANINE NUCLEOTIDE-BINDING PROTEIN SUBUNIT BETA 1-RELATED"/>
    <property type="match status" value="1"/>
</dbReference>
<dbReference type="EMBL" id="AZHB01000014">
    <property type="protein sequence ID" value="OAA60839.1"/>
    <property type="molecule type" value="Genomic_DNA"/>
</dbReference>
<gene>
    <name evidence="3" type="ORF">ISF_05878</name>
</gene>
<feature type="compositionally biased region" description="Low complexity" evidence="1">
    <location>
        <begin position="582"/>
        <end position="594"/>
    </location>
</feature>
<reference evidence="3 4" key="1">
    <citation type="journal article" date="2016" name="Genome Biol. Evol.">
        <title>Divergent and convergent evolution of fungal pathogenicity.</title>
        <authorList>
            <person name="Shang Y."/>
            <person name="Xiao G."/>
            <person name="Zheng P."/>
            <person name="Cen K."/>
            <person name="Zhan S."/>
            <person name="Wang C."/>
        </authorList>
    </citation>
    <scope>NUCLEOTIDE SEQUENCE [LARGE SCALE GENOMIC DNA]</scope>
    <source>
        <strain evidence="3 4">ARSEF 2679</strain>
    </source>
</reference>
<name>A0A167TQE5_CORFA</name>
<proteinExistence type="predicted"/>
<feature type="region of interest" description="Disordered" evidence="1">
    <location>
        <begin position="578"/>
        <end position="611"/>
    </location>
</feature>
<sequence length="683" mass="73413">MSYDLSKSFNRDTNVTGILLDGKMSKARGGTGNANGDAPVYFDGALLANDNEFFLYGGAVLAAEPVYDPPPANEVLEYQAYSDLAEAPPLWKPSFSNRRLPDGVTRYAVYGGAANAPSENKAWYFSGLTAPARGPFFWNPTNDSETATIPSDTLITLDMASQLREKWTNSTLPSYIKGRANPELVWVPVGEQGILVVLGGATYPEFASIFHTSSNATLSQPTTGGPGTRTRGCAVVAPAADRSSFNIYYYGGFDGIHASKDYYDDVWVLSLPSFTWTKISDGKPSHGRAGHKCFLPYPDQMMVVGGYTAFKSDTLDCLEGGPIALLNITSGEWMDGYDPAKYGAYGVPSKVQAAIGGNGGGHATATTPAPSGWATPALGKVFATQYDFSKIKMNWPYKSSRDANETQTPVPQPAPLSNQSKGMPSWIAPVLGVVLGLVVLTGSLLVFCIWRRRLATRERPDTPASHEEISERLFYWVKGHPQRKPTVASTHSCCPATETARTSPTQDQDQEPRHETTDTPVSALEPSTGCHEMENTQIAELEDTSPPVELHGMGVTATDVALRKAGFKPTLTRFGSVRSHGSVEAESPVAVSSMSGGGSERTPNSPIHGGRWHARKLSAISSVSFESGEGTNEPSIDGLVSPIGPTNHSDEDFAARVSPLKNVMNKNDSRRDPNKQGLNELDE</sequence>